<evidence type="ECO:0000313" key="2">
    <source>
        <dbReference type="Proteomes" id="UP000663845"/>
    </source>
</evidence>
<dbReference type="PRINTS" id="PR02043">
    <property type="entry name" value="CANCERSCCP1"/>
</dbReference>
<dbReference type="GO" id="GO:0048487">
    <property type="term" value="F:beta-tubulin binding"/>
    <property type="evidence" value="ECO:0007669"/>
    <property type="project" value="TreeGrafter"/>
</dbReference>
<dbReference type="InterPro" id="IPR023247">
    <property type="entry name" value="IC97/Dnai7-like"/>
</dbReference>
<dbReference type="PANTHER" id="PTHR20929:SF11">
    <property type="entry name" value="DYNEIN AXONEMAL INTERMEDIATE CHAIN 7"/>
    <property type="match status" value="1"/>
</dbReference>
<dbReference type="PANTHER" id="PTHR20929">
    <property type="entry name" value="LUNG ADENOMA SUSCEPTIBILITY 1-RELATED"/>
    <property type="match status" value="1"/>
</dbReference>
<sequence>MEDPMDPSMTLDGTMIANNPEVRKMFLAAALKQESAIVLKYKIPTDVYVTEKPLLARWIEDRNHWKQEGFVDYEYAPDTRMISFKTYDFGTYALLNDRHAHMPFQSWRMRPKASCCILLVQTRFIFI</sequence>
<dbReference type="GO" id="GO:0005930">
    <property type="term" value="C:axoneme"/>
    <property type="evidence" value="ECO:0007669"/>
    <property type="project" value="TreeGrafter"/>
</dbReference>
<comment type="caution">
    <text evidence="1">The sequence shown here is derived from an EMBL/GenBank/DDBJ whole genome shotgun (WGS) entry which is preliminary data.</text>
</comment>
<accession>A0A815LIJ5</accession>
<dbReference type="AlphaFoldDB" id="A0A815LIJ5"/>
<dbReference type="Proteomes" id="UP000663845">
    <property type="component" value="Unassembled WGS sequence"/>
</dbReference>
<reference evidence="1" key="1">
    <citation type="submission" date="2021-02" db="EMBL/GenBank/DDBJ databases">
        <authorList>
            <person name="Nowell W R."/>
        </authorList>
    </citation>
    <scope>NUCLEOTIDE SEQUENCE</scope>
</reference>
<dbReference type="GO" id="GO:0008017">
    <property type="term" value="F:microtubule binding"/>
    <property type="evidence" value="ECO:0007669"/>
    <property type="project" value="TreeGrafter"/>
</dbReference>
<dbReference type="EMBL" id="CAJNOG010001088">
    <property type="protein sequence ID" value="CAF1407230.1"/>
    <property type="molecule type" value="Genomic_DNA"/>
</dbReference>
<organism evidence="1 2">
    <name type="scientific">Adineta steineri</name>
    <dbReference type="NCBI Taxonomy" id="433720"/>
    <lineage>
        <taxon>Eukaryota</taxon>
        <taxon>Metazoa</taxon>
        <taxon>Spiralia</taxon>
        <taxon>Gnathifera</taxon>
        <taxon>Rotifera</taxon>
        <taxon>Eurotatoria</taxon>
        <taxon>Bdelloidea</taxon>
        <taxon>Adinetida</taxon>
        <taxon>Adinetidae</taxon>
        <taxon>Adineta</taxon>
    </lineage>
</organism>
<proteinExistence type="predicted"/>
<protein>
    <submittedName>
        <fullName evidence="1">Uncharacterized protein</fullName>
    </submittedName>
</protein>
<evidence type="ECO:0000313" key="1">
    <source>
        <dbReference type="EMBL" id="CAF1407230.1"/>
    </source>
</evidence>
<name>A0A815LIJ5_9BILA</name>
<gene>
    <name evidence="1" type="ORF">JYZ213_LOCUS38138</name>
</gene>